<comment type="caution">
    <text evidence="1">The sequence shown here is derived from an EMBL/GenBank/DDBJ whole genome shotgun (WGS) entry which is preliminary data.</text>
</comment>
<evidence type="ECO:0008006" key="3">
    <source>
        <dbReference type="Google" id="ProtNLM"/>
    </source>
</evidence>
<gene>
    <name evidence="1" type="ORF">H7C19_10575</name>
</gene>
<name>A0A7X0RP72_9BACL</name>
<sequence length="220" mass="23652">MKRLTTARARSGLARAGAVSVAGLALLLLLPGCARQTPDKPPEEAFALTASALSGDDRFAYQGESSAYDGAGRLRRRMSFGGEVANHRIVALSGEAHGTGEAGASASPLALVKAVERHAASVAYAPEQRKGEVTLKLVLAPAAAQRRMADDLQGQLPPEALRTLSASTVCWWTADRRTWFPLRLREESAIRYRLSGKSHEERRTVVTSFQRSPDSGTIEK</sequence>
<dbReference type="EMBL" id="JACJVP010000017">
    <property type="protein sequence ID" value="MBB6671132.1"/>
    <property type="molecule type" value="Genomic_DNA"/>
</dbReference>
<protein>
    <recommendedName>
        <fullName evidence="3">Lipoprotein</fullName>
    </recommendedName>
</protein>
<proteinExistence type="predicted"/>
<dbReference type="AlphaFoldDB" id="A0A7X0RP72"/>
<evidence type="ECO:0000313" key="2">
    <source>
        <dbReference type="Proteomes" id="UP000547209"/>
    </source>
</evidence>
<dbReference type="Proteomes" id="UP000547209">
    <property type="component" value="Unassembled WGS sequence"/>
</dbReference>
<keyword evidence="2" id="KW-1185">Reference proteome</keyword>
<dbReference type="RefSeq" id="WP_185142618.1">
    <property type="nucleotide sequence ID" value="NZ_JACJVP010000017.1"/>
</dbReference>
<reference evidence="1 2" key="1">
    <citation type="submission" date="2020-08" db="EMBL/GenBank/DDBJ databases">
        <title>Cohnella phylogeny.</title>
        <authorList>
            <person name="Dunlap C."/>
        </authorList>
    </citation>
    <scope>NUCLEOTIDE SEQUENCE [LARGE SCALE GENOMIC DNA]</scope>
    <source>
        <strain evidence="1 2">DSM 28246</strain>
    </source>
</reference>
<organism evidence="1 2">
    <name type="scientific">Cohnella nanjingensis</name>
    <dbReference type="NCBI Taxonomy" id="1387779"/>
    <lineage>
        <taxon>Bacteria</taxon>
        <taxon>Bacillati</taxon>
        <taxon>Bacillota</taxon>
        <taxon>Bacilli</taxon>
        <taxon>Bacillales</taxon>
        <taxon>Paenibacillaceae</taxon>
        <taxon>Cohnella</taxon>
    </lineage>
</organism>
<evidence type="ECO:0000313" key="1">
    <source>
        <dbReference type="EMBL" id="MBB6671132.1"/>
    </source>
</evidence>
<accession>A0A7X0RP72</accession>